<feature type="transmembrane region" description="Helical" evidence="2">
    <location>
        <begin position="245"/>
        <end position="264"/>
    </location>
</feature>
<feature type="transmembrane region" description="Helical" evidence="2">
    <location>
        <begin position="148"/>
        <end position="166"/>
    </location>
</feature>
<comment type="caution">
    <text evidence="3">The sequence shown here is derived from an EMBL/GenBank/DDBJ whole genome shotgun (WGS) entry which is preliminary data.</text>
</comment>
<reference evidence="3 4" key="1">
    <citation type="journal article" date="2015" name="Nature">
        <title>rRNA introns, odd ribosomes, and small enigmatic genomes across a large radiation of phyla.</title>
        <authorList>
            <person name="Brown C.T."/>
            <person name="Hug L.A."/>
            <person name="Thomas B.C."/>
            <person name="Sharon I."/>
            <person name="Castelle C.J."/>
            <person name="Singh A."/>
            <person name="Wilkins M.J."/>
            <person name="Williams K.H."/>
            <person name="Banfield J.F."/>
        </authorList>
    </citation>
    <scope>NUCLEOTIDE SEQUENCE [LARGE SCALE GENOMIC DNA]</scope>
</reference>
<feature type="region of interest" description="Disordered" evidence="1">
    <location>
        <begin position="462"/>
        <end position="484"/>
    </location>
</feature>
<feature type="transmembrane region" description="Helical" evidence="2">
    <location>
        <begin position="20"/>
        <end position="39"/>
    </location>
</feature>
<feature type="transmembrane region" description="Helical" evidence="2">
    <location>
        <begin position="85"/>
        <end position="110"/>
    </location>
</feature>
<feature type="transmembrane region" description="Helical" evidence="2">
    <location>
        <begin position="328"/>
        <end position="352"/>
    </location>
</feature>
<feature type="transmembrane region" description="Helical" evidence="2">
    <location>
        <begin position="285"/>
        <end position="308"/>
    </location>
</feature>
<organism evidence="3 4">
    <name type="scientific">Candidatus Uhrbacteria bacterium GW2011_GWC1_41_20</name>
    <dbReference type="NCBI Taxonomy" id="1618983"/>
    <lineage>
        <taxon>Bacteria</taxon>
        <taxon>Candidatus Uhriibacteriota</taxon>
    </lineage>
</organism>
<keyword evidence="2" id="KW-1133">Transmembrane helix</keyword>
<sequence length="897" mass="96614">MKHLERLVPRMRDWLFKHKYIVGSFVVFVFIFAIPAITFADPPTSTSSLSSLMSDPSSFAVNLFLGLLLTITNLAVALAGKLIVLLLGAIIIPILSYNNFGDSAVIAIGWPLVRDVVNMFVIVVLLVVAIQTIVGFNSSKWEQQLPQLFLAIVLVNFSKTICLLVVDVSQVVMFTFVNALRDIAAGNFMNLFQLNEFVSVGKDWSTGAISSQTPLDMTNLLMTSYATLALLGMVLGTLIILTVVFVYRIILLWVLIIISPIAFFMRGLKNIVSQAGKYQEWWSKFSAAAILGPVMTFFLWLGLAAASAGPIAVSEGMNFEGTSDVPTLLSGAFATDKFLSVIMGMILIMVGFKVSGESAGAMGGIAGKLINEDVGKKMFTGALKAPASFAYRGARGTAKIGLAAGKYAGVQAGRGLAQTKVGQDLAKSVTQIGAAVAKEGPMGRLLGGAIMGAGGKLEGAVSASRDAASEKARGQSASASNDEMQGRMGSYFDAAGNPIVPTLPSDQNRMTQDIFRLMTDKNLRKDLKKSMGDEKFEALMKNSMAHATEKEDDMTEDQKKSFKTLKAGRLRDITDDKDIDKALADDDFRVSQLSEEDMADERVQKALKNRATRTYIDEKGQRQTETLWDQVERGQGVSNKVRDAAQGVGATLNESSAAQIAQAIKHGHIDAGAITSADIADPARRREIAKAMAMSGVDVGAVGRTDPAARSDLLAELGSYRRNVVTSATAATDPAVRAQLEKHIAEIDRARFAAMAATTPTARNAAATSVGVDNGTGAIAVTERENVREIIKSQPTQIFKFDTAVQAAATANRPNEISKEIVRSLNQNMVKEMQNQFRKAKDSGDTEAAERIRQSTATIIKALDAELAGAGGNINDLDMDTKNMYRQFQNMERYTRP</sequence>
<evidence type="ECO:0000313" key="4">
    <source>
        <dbReference type="Proteomes" id="UP000033930"/>
    </source>
</evidence>
<dbReference type="AlphaFoldDB" id="A0A0G0VER3"/>
<accession>A0A0G0VER3</accession>
<dbReference type="EMBL" id="LCAW01000021">
    <property type="protein sequence ID" value="KKR98126.1"/>
    <property type="molecule type" value="Genomic_DNA"/>
</dbReference>
<evidence type="ECO:0000313" key="3">
    <source>
        <dbReference type="EMBL" id="KKR98126.1"/>
    </source>
</evidence>
<evidence type="ECO:0000256" key="2">
    <source>
        <dbReference type="SAM" id="Phobius"/>
    </source>
</evidence>
<dbReference type="PATRIC" id="fig|1618983.3.peg.805"/>
<keyword evidence="2" id="KW-0472">Membrane</keyword>
<dbReference type="Proteomes" id="UP000033930">
    <property type="component" value="Unassembled WGS sequence"/>
</dbReference>
<feature type="transmembrane region" description="Helical" evidence="2">
    <location>
        <begin position="59"/>
        <end position="78"/>
    </location>
</feature>
<keyword evidence="2" id="KW-0812">Transmembrane</keyword>
<feature type="transmembrane region" description="Helical" evidence="2">
    <location>
        <begin position="116"/>
        <end position="136"/>
    </location>
</feature>
<protein>
    <submittedName>
        <fullName evidence="3">Uncharacterized protein</fullName>
    </submittedName>
</protein>
<gene>
    <name evidence="3" type="ORF">UU50_C0021G0004</name>
</gene>
<evidence type="ECO:0000256" key="1">
    <source>
        <dbReference type="SAM" id="MobiDB-lite"/>
    </source>
</evidence>
<feature type="transmembrane region" description="Helical" evidence="2">
    <location>
        <begin position="220"/>
        <end position="239"/>
    </location>
</feature>
<proteinExistence type="predicted"/>
<name>A0A0G0VER3_9BACT</name>